<dbReference type="AlphaFoldDB" id="A0AAW0AWN9"/>
<evidence type="ECO:0000313" key="2">
    <source>
        <dbReference type="EMBL" id="KAK7017955.1"/>
    </source>
</evidence>
<feature type="compositionally biased region" description="Low complexity" evidence="1">
    <location>
        <begin position="62"/>
        <end position="74"/>
    </location>
</feature>
<comment type="caution">
    <text evidence="2">The sequence shown here is derived from an EMBL/GenBank/DDBJ whole genome shotgun (WGS) entry which is preliminary data.</text>
</comment>
<name>A0AAW0AWN9_9AGAR</name>
<organism evidence="2 3">
    <name type="scientific">Paramarasmius palmivorus</name>
    <dbReference type="NCBI Taxonomy" id="297713"/>
    <lineage>
        <taxon>Eukaryota</taxon>
        <taxon>Fungi</taxon>
        <taxon>Dikarya</taxon>
        <taxon>Basidiomycota</taxon>
        <taxon>Agaricomycotina</taxon>
        <taxon>Agaricomycetes</taxon>
        <taxon>Agaricomycetidae</taxon>
        <taxon>Agaricales</taxon>
        <taxon>Marasmiineae</taxon>
        <taxon>Marasmiaceae</taxon>
        <taxon>Paramarasmius</taxon>
    </lineage>
</organism>
<feature type="compositionally biased region" description="Basic and acidic residues" evidence="1">
    <location>
        <begin position="170"/>
        <end position="181"/>
    </location>
</feature>
<reference evidence="2 3" key="1">
    <citation type="submission" date="2024-01" db="EMBL/GenBank/DDBJ databases">
        <title>A draft genome for a cacao thread blight-causing isolate of Paramarasmius palmivorus.</title>
        <authorList>
            <person name="Baruah I.K."/>
            <person name="Bukari Y."/>
            <person name="Amoako-Attah I."/>
            <person name="Meinhardt L.W."/>
            <person name="Bailey B.A."/>
            <person name="Cohen S.P."/>
        </authorList>
    </citation>
    <scope>NUCLEOTIDE SEQUENCE [LARGE SCALE GENOMIC DNA]</scope>
    <source>
        <strain evidence="2 3">GH-12</strain>
    </source>
</reference>
<proteinExistence type="predicted"/>
<keyword evidence="3" id="KW-1185">Reference proteome</keyword>
<protein>
    <submittedName>
        <fullName evidence="2">Uncharacterized protein</fullName>
    </submittedName>
</protein>
<evidence type="ECO:0000313" key="3">
    <source>
        <dbReference type="Proteomes" id="UP001383192"/>
    </source>
</evidence>
<feature type="region of interest" description="Disordered" evidence="1">
    <location>
        <begin position="1"/>
        <end position="181"/>
    </location>
</feature>
<feature type="compositionally biased region" description="Basic residues" evidence="1">
    <location>
        <begin position="131"/>
        <end position="143"/>
    </location>
</feature>
<dbReference type="EMBL" id="JAYKXP010000240">
    <property type="protein sequence ID" value="KAK7017955.1"/>
    <property type="molecule type" value="Genomic_DNA"/>
</dbReference>
<sequence length="181" mass="19807">MASYDGDDREIKKDKNTAPNPCQGPEEKKVQEIAPNVCQGNEEDDEIVFLSYRRAGNGGSSGQRSSQGNPNNSNKQKRRLAAQNTSMLTGSVTAAGETMDHPKPASPSTSLAAMTTAAKRMSAQQETPTTKRQKIAYRARRPFRLQTMSCRPRKRPIPPASKSSDEETSDKEISDKKPPSP</sequence>
<evidence type="ECO:0000256" key="1">
    <source>
        <dbReference type="SAM" id="MobiDB-lite"/>
    </source>
</evidence>
<gene>
    <name evidence="2" type="ORF">VNI00_018492</name>
</gene>
<dbReference type="Proteomes" id="UP001383192">
    <property type="component" value="Unassembled WGS sequence"/>
</dbReference>
<accession>A0AAW0AWN9</accession>
<feature type="compositionally biased region" description="Polar residues" evidence="1">
    <location>
        <begin position="82"/>
        <end position="92"/>
    </location>
</feature>